<reference evidence="9 10" key="1">
    <citation type="journal article" date="2016" name="Nat. Commun.">
        <title>Thousands of microbial genomes shed light on interconnected biogeochemical processes in an aquifer system.</title>
        <authorList>
            <person name="Anantharaman K."/>
            <person name="Brown C.T."/>
            <person name="Hug L.A."/>
            <person name="Sharon I."/>
            <person name="Castelle C.J."/>
            <person name="Probst A.J."/>
            <person name="Thomas B.C."/>
            <person name="Singh A."/>
            <person name="Wilkins M.J."/>
            <person name="Karaoz U."/>
            <person name="Brodie E.L."/>
            <person name="Williams K.H."/>
            <person name="Hubbard S.S."/>
            <person name="Banfield J.F."/>
        </authorList>
    </citation>
    <scope>NUCLEOTIDE SEQUENCE [LARGE SCALE GENOMIC DNA]</scope>
</reference>
<evidence type="ECO:0000256" key="4">
    <source>
        <dbReference type="ARBA" id="ARBA00022833"/>
    </source>
</evidence>
<keyword evidence="5 7" id="KW-0233">DNA recombination</keyword>
<dbReference type="PANTHER" id="PTHR30446">
    <property type="entry name" value="RECOMBINATION PROTEIN RECR"/>
    <property type="match status" value="1"/>
</dbReference>
<dbReference type="Pfam" id="PF13662">
    <property type="entry name" value="Toprim_4"/>
    <property type="match status" value="1"/>
</dbReference>
<sequence length="211" mass="22449">MLVPSLQKLLAALRRLPGVGPKSAQRIGYHLLRATREEATELARAVVALKDRVGLCSVCGNVAERAEGVSDKTPLECPVCADPRRDSSRLLIVEEPYNVEAFQKTGVYDGLYHVLGGLFDPLAGVGAVELGLDALARRVSGGSFREVILATSPTTAGEATASYIHELLKPLGVTLTRIAVGLAPGADVDYADEISLRLALEGRREYGSIGR</sequence>
<dbReference type="GO" id="GO:0006310">
    <property type="term" value="P:DNA recombination"/>
    <property type="evidence" value="ECO:0007669"/>
    <property type="project" value="UniProtKB-UniRule"/>
</dbReference>
<dbReference type="SMART" id="SM00493">
    <property type="entry name" value="TOPRIM"/>
    <property type="match status" value="1"/>
</dbReference>
<dbReference type="InterPro" id="IPR000093">
    <property type="entry name" value="DNA_Rcmb_RecR"/>
</dbReference>
<dbReference type="GO" id="GO:0008270">
    <property type="term" value="F:zinc ion binding"/>
    <property type="evidence" value="ECO:0007669"/>
    <property type="project" value="UniProtKB-KW"/>
</dbReference>
<dbReference type="STRING" id="1817816.A2Y64_03605"/>
<evidence type="ECO:0000256" key="1">
    <source>
        <dbReference type="ARBA" id="ARBA00022723"/>
    </source>
</evidence>
<organism evidence="9 10">
    <name type="scientific">Candidatus Coatesbacteria bacterium RBG_13_66_14</name>
    <dbReference type="NCBI Taxonomy" id="1817816"/>
    <lineage>
        <taxon>Bacteria</taxon>
        <taxon>Candidatus Coatesiibacteriota</taxon>
    </lineage>
</organism>
<dbReference type="EMBL" id="MFAF01000104">
    <property type="protein sequence ID" value="OGD74285.1"/>
    <property type="molecule type" value="Genomic_DNA"/>
</dbReference>
<comment type="similarity">
    <text evidence="7">Belongs to the RecR family.</text>
</comment>
<evidence type="ECO:0000313" key="9">
    <source>
        <dbReference type="EMBL" id="OGD74285.1"/>
    </source>
</evidence>
<dbReference type="SUPFAM" id="SSF111304">
    <property type="entry name" value="Recombination protein RecR"/>
    <property type="match status" value="1"/>
</dbReference>
<dbReference type="Proteomes" id="UP000177187">
    <property type="component" value="Unassembled WGS sequence"/>
</dbReference>
<accession>A0A1F5F3Q2</accession>
<dbReference type="AlphaFoldDB" id="A0A1F5F3Q2"/>
<keyword evidence="4 7" id="KW-0862">Zinc</keyword>
<dbReference type="GO" id="GO:0006281">
    <property type="term" value="P:DNA repair"/>
    <property type="evidence" value="ECO:0007669"/>
    <property type="project" value="UniProtKB-UniRule"/>
</dbReference>
<dbReference type="InterPro" id="IPR006171">
    <property type="entry name" value="TOPRIM_dom"/>
</dbReference>
<gene>
    <name evidence="7" type="primary">recR</name>
    <name evidence="9" type="ORF">A2Y64_03605</name>
</gene>
<dbReference type="PANTHER" id="PTHR30446:SF0">
    <property type="entry name" value="RECOMBINATION PROTEIN RECR"/>
    <property type="match status" value="1"/>
</dbReference>
<evidence type="ECO:0000256" key="6">
    <source>
        <dbReference type="ARBA" id="ARBA00023204"/>
    </source>
</evidence>
<keyword evidence="6 7" id="KW-0234">DNA repair</keyword>
<evidence type="ECO:0000259" key="8">
    <source>
        <dbReference type="PROSITE" id="PS50880"/>
    </source>
</evidence>
<dbReference type="CDD" id="cd01025">
    <property type="entry name" value="TOPRIM_recR"/>
    <property type="match status" value="1"/>
</dbReference>
<dbReference type="Pfam" id="PF21175">
    <property type="entry name" value="RecR_C"/>
    <property type="match status" value="1"/>
</dbReference>
<name>A0A1F5F3Q2_9BACT</name>
<evidence type="ECO:0000313" key="10">
    <source>
        <dbReference type="Proteomes" id="UP000177187"/>
    </source>
</evidence>
<dbReference type="InterPro" id="IPR023627">
    <property type="entry name" value="Rcmb_RecR"/>
</dbReference>
<proteinExistence type="inferred from homology"/>
<keyword evidence="1 7" id="KW-0479">Metal-binding</keyword>
<comment type="caution">
    <text evidence="7">Lacks conserved residue(s) required for the propagation of feature annotation.</text>
</comment>
<dbReference type="Gene3D" id="1.10.8.420">
    <property type="entry name" value="RecR Domain 1"/>
    <property type="match status" value="1"/>
</dbReference>
<dbReference type="HAMAP" id="MF_00017">
    <property type="entry name" value="RecR"/>
    <property type="match status" value="1"/>
</dbReference>
<evidence type="ECO:0000256" key="2">
    <source>
        <dbReference type="ARBA" id="ARBA00022763"/>
    </source>
</evidence>
<dbReference type="GO" id="GO:0003677">
    <property type="term" value="F:DNA binding"/>
    <property type="evidence" value="ECO:0007669"/>
    <property type="project" value="UniProtKB-UniRule"/>
</dbReference>
<comment type="caution">
    <text evidence="9">The sequence shown here is derived from an EMBL/GenBank/DDBJ whole genome shotgun (WGS) entry which is preliminary data.</text>
</comment>
<dbReference type="PROSITE" id="PS50880">
    <property type="entry name" value="TOPRIM"/>
    <property type="match status" value="1"/>
</dbReference>
<feature type="domain" description="Toprim" evidence="8">
    <location>
        <begin position="88"/>
        <end position="183"/>
    </location>
</feature>
<keyword evidence="2 7" id="KW-0227">DNA damage</keyword>
<evidence type="ECO:0000256" key="3">
    <source>
        <dbReference type="ARBA" id="ARBA00022771"/>
    </source>
</evidence>
<evidence type="ECO:0000256" key="7">
    <source>
        <dbReference type="HAMAP-Rule" id="MF_00017"/>
    </source>
</evidence>
<dbReference type="Gene3D" id="3.40.1360.10">
    <property type="match status" value="1"/>
</dbReference>
<dbReference type="Pfam" id="PF21176">
    <property type="entry name" value="RecR_HhH"/>
    <property type="match status" value="1"/>
</dbReference>
<dbReference type="NCBIfam" id="TIGR00615">
    <property type="entry name" value="recR"/>
    <property type="match status" value="1"/>
</dbReference>
<evidence type="ECO:0000256" key="5">
    <source>
        <dbReference type="ARBA" id="ARBA00023172"/>
    </source>
</evidence>
<dbReference type="InterPro" id="IPR034137">
    <property type="entry name" value="TOPRIM_RecR"/>
</dbReference>
<keyword evidence="3 7" id="KW-0863">Zinc-finger</keyword>
<protein>
    <recommendedName>
        <fullName evidence="7">Recombination protein RecR</fullName>
    </recommendedName>
</protein>
<comment type="function">
    <text evidence="7">May play a role in DNA repair. It seems to be involved in an RecBC-independent recombinational process of DNA repair. It may act with RecF and RecO.</text>
</comment>